<evidence type="ECO:0000313" key="2">
    <source>
        <dbReference type="Proteomes" id="UP000478052"/>
    </source>
</evidence>
<name>A0A6G0XZR1_APHCR</name>
<comment type="caution">
    <text evidence="1">The sequence shown here is derived from an EMBL/GenBank/DDBJ whole genome shotgun (WGS) entry which is preliminary data.</text>
</comment>
<organism evidence="1 2">
    <name type="scientific">Aphis craccivora</name>
    <name type="common">Cowpea aphid</name>
    <dbReference type="NCBI Taxonomy" id="307492"/>
    <lineage>
        <taxon>Eukaryota</taxon>
        <taxon>Metazoa</taxon>
        <taxon>Ecdysozoa</taxon>
        <taxon>Arthropoda</taxon>
        <taxon>Hexapoda</taxon>
        <taxon>Insecta</taxon>
        <taxon>Pterygota</taxon>
        <taxon>Neoptera</taxon>
        <taxon>Paraneoptera</taxon>
        <taxon>Hemiptera</taxon>
        <taxon>Sternorrhyncha</taxon>
        <taxon>Aphidomorpha</taxon>
        <taxon>Aphidoidea</taxon>
        <taxon>Aphididae</taxon>
        <taxon>Aphidini</taxon>
        <taxon>Aphis</taxon>
        <taxon>Aphis</taxon>
    </lineage>
</organism>
<proteinExistence type="predicted"/>
<gene>
    <name evidence="1" type="ORF">FWK35_00022180</name>
</gene>
<reference evidence="1 2" key="1">
    <citation type="submission" date="2019-08" db="EMBL/GenBank/DDBJ databases">
        <title>Whole genome of Aphis craccivora.</title>
        <authorList>
            <person name="Voronova N.V."/>
            <person name="Shulinski R.S."/>
            <person name="Bandarenka Y.V."/>
            <person name="Zhorov D.G."/>
            <person name="Warner D."/>
        </authorList>
    </citation>
    <scope>NUCLEOTIDE SEQUENCE [LARGE SCALE GENOMIC DNA]</scope>
    <source>
        <strain evidence="1">180601</strain>
        <tissue evidence="1">Whole Body</tissue>
    </source>
</reference>
<sequence>MKRINIENYSEEVENMVFSETGVYKESIMNAIYSFHVTKNYCVDIMHDLFEDVCRYDMCHIIKYFINTIQVFSLETLNSRKTREMMTFVHFFSLMVGDLVPEGDEVWNFF</sequence>
<keyword evidence="2" id="KW-1185">Reference proteome</keyword>
<evidence type="ECO:0000313" key="1">
    <source>
        <dbReference type="EMBL" id="KAF0746305.1"/>
    </source>
</evidence>
<protein>
    <submittedName>
        <fullName evidence="1">Uncharacterized protein</fullName>
    </submittedName>
</protein>
<dbReference type="Proteomes" id="UP000478052">
    <property type="component" value="Unassembled WGS sequence"/>
</dbReference>
<accession>A0A6G0XZR1</accession>
<dbReference type="AlphaFoldDB" id="A0A6G0XZR1"/>
<dbReference type="OrthoDB" id="7961282at2759"/>
<dbReference type="EMBL" id="VUJU01007266">
    <property type="protein sequence ID" value="KAF0746305.1"/>
    <property type="molecule type" value="Genomic_DNA"/>
</dbReference>